<protein>
    <submittedName>
        <fullName evidence="1">Uncharacterized protein</fullName>
    </submittedName>
</protein>
<dbReference type="EMBL" id="MU032349">
    <property type="protein sequence ID" value="KAF3763361.1"/>
    <property type="molecule type" value="Genomic_DNA"/>
</dbReference>
<dbReference type="OrthoDB" id="2157530at2759"/>
<comment type="caution">
    <text evidence="1">The sequence shown here is derived from an EMBL/GenBank/DDBJ whole genome shotgun (WGS) entry which is preliminary data.</text>
</comment>
<accession>A0A9P4XYQ4</accession>
<evidence type="ECO:0000313" key="1">
    <source>
        <dbReference type="EMBL" id="KAF3763361.1"/>
    </source>
</evidence>
<dbReference type="AlphaFoldDB" id="A0A9P4XYQ4"/>
<proteinExistence type="predicted"/>
<dbReference type="GeneID" id="63832211"/>
<organism evidence="1 2">
    <name type="scientific">Cryphonectria parasitica (strain ATCC 38755 / EP155)</name>
    <dbReference type="NCBI Taxonomy" id="660469"/>
    <lineage>
        <taxon>Eukaryota</taxon>
        <taxon>Fungi</taxon>
        <taxon>Dikarya</taxon>
        <taxon>Ascomycota</taxon>
        <taxon>Pezizomycotina</taxon>
        <taxon>Sordariomycetes</taxon>
        <taxon>Sordariomycetidae</taxon>
        <taxon>Diaporthales</taxon>
        <taxon>Cryphonectriaceae</taxon>
        <taxon>Cryphonectria-Endothia species complex</taxon>
        <taxon>Cryphonectria</taxon>
    </lineage>
</organism>
<gene>
    <name evidence="1" type="ORF">M406DRAFT_103802</name>
</gene>
<dbReference type="RefSeq" id="XP_040774322.1">
    <property type="nucleotide sequence ID" value="XM_040915082.1"/>
</dbReference>
<reference evidence="1" key="1">
    <citation type="journal article" date="2020" name="Phytopathology">
        <title>Genome sequence of the chestnut blight fungus Cryphonectria parasitica EP155: A fundamental resource for an archetypical invasive plant pathogen.</title>
        <authorList>
            <person name="Crouch J.A."/>
            <person name="Dawe A."/>
            <person name="Aerts A."/>
            <person name="Barry K."/>
            <person name="Churchill A.C.L."/>
            <person name="Grimwood J."/>
            <person name="Hillman B."/>
            <person name="Milgroom M.G."/>
            <person name="Pangilinan J."/>
            <person name="Smith M."/>
            <person name="Salamov A."/>
            <person name="Schmutz J."/>
            <person name="Yadav J."/>
            <person name="Grigoriev I.V."/>
            <person name="Nuss D."/>
        </authorList>
    </citation>
    <scope>NUCLEOTIDE SEQUENCE</scope>
    <source>
        <strain evidence="1">EP155</strain>
    </source>
</reference>
<evidence type="ECO:0000313" key="2">
    <source>
        <dbReference type="Proteomes" id="UP000803844"/>
    </source>
</evidence>
<keyword evidence="2" id="KW-1185">Reference proteome</keyword>
<name>A0A9P4XYQ4_CRYP1</name>
<sequence length="86" mass="9975">MSQQQYKRAIGVALSSGWVATPLILREVVGESTPEQRRFRLVGYAWVAGRQVQVDSRGSRWLTMLGTEESKEWDEWDVEEQMIYIV</sequence>
<dbReference type="Proteomes" id="UP000803844">
    <property type="component" value="Unassembled WGS sequence"/>
</dbReference>